<evidence type="ECO:0000256" key="3">
    <source>
        <dbReference type="ARBA" id="ARBA00022777"/>
    </source>
</evidence>
<keyword evidence="3 7" id="KW-0418">Kinase</keyword>
<dbReference type="EMBL" id="JAJCQG010000029">
    <property type="protein sequence ID" value="MCB7281458.1"/>
    <property type="molecule type" value="Genomic_DNA"/>
</dbReference>
<dbReference type="AlphaFoldDB" id="A0AAW4UYV2"/>
<dbReference type="InterPro" id="IPR000719">
    <property type="entry name" value="Prot_kinase_dom"/>
</dbReference>
<evidence type="ECO:0000256" key="4">
    <source>
        <dbReference type="ARBA" id="ARBA00022840"/>
    </source>
</evidence>
<evidence type="ECO:0000256" key="2">
    <source>
        <dbReference type="ARBA" id="ARBA00022741"/>
    </source>
</evidence>
<keyword evidence="1" id="KW-0808">Transferase</keyword>
<feature type="domain" description="Protein kinase" evidence="6">
    <location>
        <begin position="10"/>
        <end position="267"/>
    </location>
</feature>
<feature type="binding site" evidence="5">
    <location>
        <position position="37"/>
    </location>
    <ligand>
        <name>ATP</name>
        <dbReference type="ChEBI" id="CHEBI:30616"/>
    </ligand>
</feature>
<evidence type="ECO:0000256" key="5">
    <source>
        <dbReference type="PROSITE-ProRule" id="PRU10141"/>
    </source>
</evidence>
<dbReference type="GO" id="GO:0005524">
    <property type="term" value="F:ATP binding"/>
    <property type="evidence" value="ECO:0007669"/>
    <property type="project" value="UniProtKB-UniRule"/>
</dbReference>
<dbReference type="SMART" id="SM00220">
    <property type="entry name" value="S_TKc"/>
    <property type="match status" value="1"/>
</dbReference>
<comment type="caution">
    <text evidence="7">The sequence shown here is derived from an EMBL/GenBank/DDBJ whole genome shotgun (WGS) entry which is preliminary data.</text>
</comment>
<sequence>MEIGDIIKGYTIKEYIGDGGMGIVFKVEKDGKEYALKICNTTDDEYVSRFKREIRMMETINNNRIVKIIDKDIDVSIPYFIMELCDESLENAVERGLSEEKKFDYILQLCDGLKVLHDQGIIHRDIKPGNALIVDDKIKVSDLGLGKFIKRDTPCLTPTDDKYMGTYDYLAPEIYIDGKGRDADKRSDIFSLGKLLYFIFTDGESPFAMDSKKVTADIFSIIDKCTKLSPDDRYQDVGEVINAIKLCLLYRNTEISVEEIISNHRLGINDKDFVDKVYNYLLKIQGELGLLIKSIRMLKIQNLTILLRYKNSEVNIIKDILLNTFSENNGYYIQWEDVDVLVNFAFMIMNNTSDVLIKKELLAFAFEISKGYHRFSAMSTTLDMLNSLSSEEVKSIIPFIIEKKDYINEFKLNTNKSISDSIKLVIN</sequence>
<evidence type="ECO:0000313" key="8">
    <source>
        <dbReference type="Proteomes" id="UP001199363"/>
    </source>
</evidence>
<keyword evidence="4 5" id="KW-0067">ATP-binding</keyword>
<dbReference type="RefSeq" id="WP_217315914.1">
    <property type="nucleotide sequence ID" value="NZ_JAHOOU010000024.1"/>
</dbReference>
<evidence type="ECO:0000256" key="1">
    <source>
        <dbReference type="ARBA" id="ARBA00022679"/>
    </source>
</evidence>
<keyword evidence="2 5" id="KW-0547">Nucleotide-binding</keyword>
<protein>
    <submittedName>
        <fullName evidence="7">Serine/threonine protein kinase</fullName>
    </submittedName>
</protein>
<dbReference type="PROSITE" id="PS50011">
    <property type="entry name" value="PROTEIN_KINASE_DOM"/>
    <property type="match status" value="1"/>
</dbReference>
<name>A0AAW4UYV2_PHOVU</name>
<dbReference type="PROSITE" id="PS00107">
    <property type="entry name" value="PROTEIN_KINASE_ATP"/>
    <property type="match status" value="1"/>
</dbReference>
<evidence type="ECO:0000259" key="6">
    <source>
        <dbReference type="PROSITE" id="PS50011"/>
    </source>
</evidence>
<dbReference type="GO" id="GO:0016020">
    <property type="term" value="C:membrane"/>
    <property type="evidence" value="ECO:0007669"/>
    <property type="project" value="TreeGrafter"/>
</dbReference>
<dbReference type="Pfam" id="PF00069">
    <property type="entry name" value="Pkinase"/>
    <property type="match status" value="1"/>
</dbReference>
<keyword evidence="7" id="KW-0723">Serine/threonine-protein kinase</keyword>
<evidence type="ECO:0000313" key="7">
    <source>
        <dbReference type="EMBL" id="MCB7281458.1"/>
    </source>
</evidence>
<dbReference type="PANTHER" id="PTHR24348:SF22">
    <property type="entry name" value="NON-SPECIFIC SERINE_THREONINE PROTEIN KINASE"/>
    <property type="match status" value="1"/>
</dbReference>
<gene>
    <name evidence="7" type="ORF">LI282_10475</name>
</gene>
<dbReference type="Proteomes" id="UP001199363">
    <property type="component" value="Unassembled WGS sequence"/>
</dbReference>
<dbReference type="GO" id="GO:0004674">
    <property type="term" value="F:protein serine/threonine kinase activity"/>
    <property type="evidence" value="ECO:0007669"/>
    <property type="project" value="UniProtKB-KW"/>
</dbReference>
<dbReference type="GO" id="GO:0005829">
    <property type="term" value="C:cytosol"/>
    <property type="evidence" value="ECO:0007669"/>
    <property type="project" value="TreeGrafter"/>
</dbReference>
<dbReference type="InterPro" id="IPR017441">
    <property type="entry name" value="Protein_kinase_ATP_BS"/>
</dbReference>
<dbReference type="PANTHER" id="PTHR24348">
    <property type="entry name" value="SERINE/THREONINE-PROTEIN KINASE UNC-51-RELATED"/>
    <property type="match status" value="1"/>
</dbReference>
<reference evidence="7" key="1">
    <citation type="submission" date="2021-10" db="EMBL/GenBank/DDBJ databases">
        <title>Collection of gut derived symbiotic bacterial strains cultured from healthy donors.</title>
        <authorList>
            <person name="Lin H."/>
            <person name="Littmann E."/>
            <person name="Kohout C."/>
            <person name="Pamer E.G."/>
        </authorList>
    </citation>
    <scope>NUCLEOTIDE SEQUENCE</scope>
    <source>
        <strain evidence="7">DFI.1.167</strain>
    </source>
</reference>
<accession>A0AAW4UYV2</accession>
<dbReference type="GO" id="GO:0005776">
    <property type="term" value="C:autophagosome"/>
    <property type="evidence" value="ECO:0007669"/>
    <property type="project" value="TreeGrafter"/>
</dbReference>
<dbReference type="GO" id="GO:0000407">
    <property type="term" value="C:phagophore assembly site"/>
    <property type="evidence" value="ECO:0007669"/>
    <property type="project" value="TreeGrafter"/>
</dbReference>
<dbReference type="InterPro" id="IPR045269">
    <property type="entry name" value="Atg1-like"/>
</dbReference>
<dbReference type="CDD" id="cd14014">
    <property type="entry name" value="STKc_PknB_like"/>
    <property type="match status" value="1"/>
</dbReference>
<organism evidence="7 8">
    <name type="scientific">Phocaeicola vulgatus</name>
    <name type="common">Bacteroides vulgatus</name>
    <dbReference type="NCBI Taxonomy" id="821"/>
    <lineage>
        <taxon>Bacteria</taxon>
        <taxon>Pseudomonadati</taxon>
        <taxon>Bacteroidota</taxon>
        <taxon>Bacteroidia</taxon>
        <taxon>Bacteroidales</taxon>
        <taxon>Bacteroidaceae</taxon>
        <taxon>Phocaeicola</taxon>
    </lineage>
</organism>
<proteinExistence type="predicted"/>